<dbReference type="SUPFAM" id="SSF55874">
    <property type="entry name" value="ATPase domain of HSP90 chaperone/DNA topoisomerase II/histidine kinase"/>
    <property type="match status" value="1"/>
</dbReference>
<evidence type="ECO:0000313" key="15">
    <source>
        <dbReference type="Proteomes" id="UP001595897"/>
    </source>
</evidence>
<evidence type="ECO:0000259" key="13">
    <source>
        <dbReference type="PROSITE" id="PS50885"/>
    </source>
</evidence>
<evidence type="ECO:0000256" key="10">
    <source>
        <dbReference type="SAM" id="Phobius"/>
    </source>
</evidence>
<dbReference type="Gene3D" id="3.30.565.10">
    <property type="entry name" value="Histidine kinase-like ATPase, C-terminal domain"/>
    <property type="match status" value="1"/>
</dbReference>
<dbReference type="GO" id="GO:0005524">
    <property type="term" value="F:ATP binding"/>
    <property type="evidence" value="ECO:0007669"/>
    <property type="project" value="UniProtKB-KW"/>
</dbReference>
<accession>A0ABV9LX77</accession>
<dbReference type="InterPro" id="IPR003594">
    <property type="entry name" value="HATPase_dom"/>
</dbReference>
<keyword evidence="14" id="KW-0547">Nucleotide-binding</keyword>
<protein>
    <recommendedName>
        <fullName evidence="3">histidine kinase</fullName>
        <ecNumber evidence="3">2.7.13.3</ecNumber>
    </recommendedName>
</protein>
<keyword evidence="5" id="KW-0808">Transferase</keyword>
<evidence type="ECO:0000256" key="2">
    <source>
        <dbReference type="ARBA" id="ARBA00004370"/>
    </source>
</evidence>
<dbReference type="Gene3D" id="6.10.340.10">
    <property type="match status" value="1"/>
</dbReference>
<feature type="domain" description="Response regulatory" evidence="12">
    <location>
        <begin position="641"/>
        <end position="755"/>
    </location>
</feature>
<feature type="modified residue" description="4-aspartylphosphate" evidence="8">
    <location>
        <position position="690"/>
    </location>
</feature>
<sequence length="756" mass="83551">MRLKSSLIIALMASTLIPLMIAFYFLTSFVSKQHTTQVQKGLEAITKIAQNRILSSVDKIEDNTALVASRTQLRTSLHAHQLAPSDKHLRLIDKIISDAAASISNIQEISVFDMQGAAVASTLDTLPANIMTNAQAFPYITLRRDGSTTLLVGYDELMLDGSAIGIIKLSVQPNFIREIVNEVSGLGRTGEWVLAIKNNDADALFVSSTRYDNEGEFNRIVAKDTANSPAIEALYGDSTFMWDALDYAGNPVVAATGRIDGYDWGIVAKIHTEEVFEQIDDIEFFFAMVLLSVMLVSLVIGISLSYLITRPLESLATQATLIKDNTSERLKVSSKWTEVRLLTERFNDMLQVIKGLNDDLNEKVKERTRELAQANQKLSHEKHRAEEASRAKSLFLANMSHELRTPLNSIHGSLQLLSRQSLNEKANKLISTASYSMKSLLGIISDILDFSKIEAQAVVLEKTYFNFEELVTQVVNEMDVMASKKGIFLSYEICANYHEGWLGDALRIKQVLVNLVSNAIKFTEKGSVVIKIGTNEGIDDDALIFSVIDSGHGMTPEYIEKLFDRFSQADASTTRKFGGTGLGMPISLGLINLMEGQIKVDSEVNKGSNIRVIIPLQHIAETTQDYPKLSDVEAPDLNGKTILLAEDNEINQVIFCSMLEETKATVLIASNGLEALSSYKEERPDIIFLDIHMPIMDGIEACKAIRAESSSVPLVSITANISSEDIEMYSQLGFDYHVGKPVDLVSLYKILRAIAQ</sequence>
<dbReference type="InterPro" id="IPR004358">
    <property type="entry name" value="Sig_transdc_His_kin-like_C"/>
</dbReference>
<dbReference type="Pfam" id="PF00512">
    <property type="entry name" value="HisKA"/>
    <property type="match status" value="1"/>
</dbReference>
<dbReference type="Proteomes" id="UP001595897">
    <property type="component" value="Unassembled WGS sequence"/>
</dbReference>
<feature type="transmembrane region" description="Helical" evidence="10">
    <location>
        <begin position="7"/>
        <end position="26"/>
    </location>
</feature>
<comment type="caution">
    <text evidence="14">The sequence shown here is derived from an EMBL/GenBank/DDBJ whole genome shotgun (WGS) entry which is preliminary data.</text>
</comment>
<dbReference type="CDD" id="cd17546">
    <property type="entry name" value="REC_hyHK_CKI1_RcsC-like"/>
    <property type="match status" value="1"/>
</dbReference>
<evidence type="ECO:0000256" key="4">
    <source>
        <dbReference type="ARBA" id="ARBA00022553"/>
    </source>
</evidence>
<evidence type="ECO:0000256" key="1">
    <source>
        <dbReference type="ARBA" id="ARBA00000085"/>
    </source>
</evidence>
<dbReference type="SUPFAM" id="SSF52172">
    <property type="entry name" value="CheY-like"/>
    <property type="match status" value="1"/>
</dbReference>
<keyword evidence="14" id="KW-0067">ATP-binding</keyword>
<dbReference type="SUPFAM" id="SSF47384">
    <property type="entry name" value="Homodimeric domain of signal transducing histidine kinase"/>
    <property type="match status" value="1"/>
</dbReference>
<evidence type="ECO:0000259" key="11">
    <source>
        <dbReference type="PROSITE" id="PS50109"/>
    </source>
</evidence>
<feature type="domain" description="Histidine kinase" evidence="11">
    <location>
        <begin position="398"/>
        <end position="618"/>
    </location>
</feature>
<dbReference type="SMART" id="SM00388">
    <property type="entry name" value="HisKA"/>
    <property type="match status" value="1"/>
</dbReference>
<dbReference type="PROSITE" id="PS50110">
    <property type="entry name" value="RESPONSE_REGULATORY"/>
    <property type="match status" value="1"/>
</dbReference>
<dbReference type="RefSeq" id="WP_382407824.1">
    <property type="nucleotide sequence ID" value="NZ_JBHSGU010000002.1"/>
</dbReference>
<evidence type="ECO:0000256" key="5">
    <source>
        <dbReference type="ARBA" id="ARBA00022679"/>
    </source>
</evidence>
<dbReference type="InterPro" id="IPR011006">
    <property type="entry name" value="CheY-like_superfamily"/>
</dbReference>
<dbReference type="InterPro" id="IPR005467">
    <property type="entry name" value="His_kinase_dom"/>
</dbReference>
<dbReference type="PRINTS" id="PR00344">
    <property type="entry name" value="BCTRLSENSOR"/>
</dbReference>
<evidence type="ECO:0000256" key="8">
    <source>
        <dbReference type="PROSITE-ProRule" id="PRU00169"/>
    </source>
</evidence>
<dbReference type="PANTHER" id="PTHR45339">
    <property type="entry name" value="HYBRID SIGNAL TRANSDUCTION HISTIDINE KINASE J"/>
    <property type="match status" value="1"/>
</dbReference>
<dbReference type="Pfam" id="PF00072">
    <property type="entry name" value="Response_reg"/>
    <property type="match status" value="1"/>
</dbReference>
<dbReference type="PROSITE" id="PS50885">
    <property type="entry name" value="HAMP"/>
    <property type="match status" value="1"/>
</dbReference>
<dbReference type="SMART" id="SM00304">
    <property type="entry name" value="HAMP"/>
    <property type="match status" value="1"/>
</dbReference>
<feature type="transmembrane region" description="Helical" evidence="10">
    <location>
        <begin position="284"/>
        <end position="308"/>
    </location>
</feature>
<dbReference type="EC" id="2.7.13.3" evidence="3"/>
<comment type="subcellular location">
    <subcellularLocation>
        <location evidence="2">Membrane</location>
    </subcellularLocation>
</comment>
<evidence type="ECO:0000256" key="9">
    <source>
        <dbReference type="SAM" id="Coils"/>
    </source>
</evidence>
<dbReference type="InterPro" id="IPR001789">
    <property type="entry name" value="Sig_transdc_resp-reg_receiver"/>
</dbReference>
<dbReference type="InterPro" id="IPR003660">
    <property type="entry name" value="HAMP_dom"/>
</dbReference>
<keyword evidence="6" id="KW-0418">Kinase</keyword>
<dbReference type="CDD" id="cd00082">
    <property type="entry name" value="HisKA"/>
    <property type="match status" value="1"/>
</dbReference>
<comment type="catalytic activity">
    <reaction evidence="1">
        <text>ATP + protein L-histidine = ADP + protein N-phospho-L-histidine.</text>
        <dbReference type="EC" id="2.7.13.3"/>
    </reaction>
</comment>
<keyword evidence="10" id="KW-0472">Membrane</keyword>
<dbReference type="Gene3D" id="1.10.287.130">
    <property type="match status" value="1"/>
</dbReference>
<dbReference type="PANTHER" id="PTHR45339:SF1">
    <property type="entry name" value="HYBRID SIGNAL TRANSDUCTION HISTIDINE KINASE J"/>
    <property type="match status" value="1"/>
</dbReference>
<reference evidence="15" key="1">
    <citation type="journal article" date="2019" name="Int. J. Syst. Evol. Microbiol.">
        <title>The Global Catalogue of Microorganisms (GCM) 10K type strain sequencing project: providing services to taxonomists for standard genome sequencing and annotation.</title>
        <authorList>
            <consortium name="The Broad Institute Genomics Platform"/>
            <consortium name="The Broad Institute Genome Sequencing Center for Infectious Disease"/>
            <person name="Wu L."/>
            <person name="Ma J."/>
        </authorList>
    </citation>
    <scope>NUCLEOTIDE SEQUENCE [LARGE SCALE GENOMIC DNA]</scope>
    <source>
        <strain evidence="15">KACC 12507</strain>
    </source>
</reference>
<dbReference type="SMART" id="SM00387">
    <property type="entry name" value="HATPase_c"/>
    <property type="match status" value="1"/>
</dbReference>
<dbReference type="EMBL" id="JBHSGU010000002">
    <property type="protein sequence ID" value="MFC4700424.1"/>
    <property type="molecule type" value="Genomic_DNA"/>
</dbReference>
<keyword evidence="15" id="KW-1185">Reference proteome</keyword>
<dbReference type="SMART" id="SM00448">
    <property type="entry name" value="REC"/>
    <property type="match status" value="1"/>
</dbReference>
<evidence type="ECO:0000256" key="3">
    <source>
        <dbReference type="ARBA" id="ARBA00012438"/>
    </source>
</evidence>
<dbReference type="CDD" id="cd16922">
    <property type="entry name" value="HATPase_EvgS-ArcB-TorS-like"/>
    <property type="match status" value="1"/>
</dbReference>
<organism evidence="14 15">
    <name type="scientific">Glaciecola siphonariae</name>
    <dbReference type="NCBI Taxonomy" id="521012"/>
    <lineage>
        <taxon>Bacteria</taxon>
        <taxon>Pseudomonadati</taxon>
        <taxon>Pseudomonadota</taxon>
        <taxon>Gammaproteobacteria</taxon>
        <taxon>Alteromonadales</taxon>
        <taxon>Alteromonadaceae</taxon>
        <taxon>Glaciecola</taxon>
    </lineage>
</organism>
<dbReference type="InterPro" id="IPR036097">
    <property type="entry name" value="HisK_dim/P_sf"/>
</dbReference>
<keyword evidence="10" id="KW-1133">Transmembrane helix</keyword>
<evidence type="ECO:0000256" key="6">
    <source>
        <dbReference type="ARBA" id="ARBA00022777"/>
    </source>
</evidence>
<feature type="coiled-coil region" evidence="9">
    <location>
        <begin position="357"/>
        <end position="391"/>
    </location>
</feature>
<evidence type="ECO:0000256" key="7">
    <source>
        <dbReference type="ARBA" id="ARBA00023012"/>
    </source>
</evidence>
<evidence type="ECO:0000259" key="12">
    <source>
        <dbReference type="PROSITE" id="PS50110"/>
    </source>
</evidence>
<dbReference type="InterPro" id="IPR003661">
    <property type="entry name" value="HisK_dim/P_dom"/>
</dbReference>
<keyword evidence="4 8" id="KW-0597">Phosphoprotein</keyword>
<keyword evidence="9" id="KW-0175">Coiled coil</keyword>
<dbReference type="Pfam" id="PF02518">
    <property type="entry name" value="HATPase_c"/>
    <property type="match status" value="1"/>
</dbReference>
<dbReference type="Gene3D" id="3.40.50.2300">
    <property type="match status" value="1"/>
</dbReference>
<keyword evidence="7" id="KW-0902">Two-component regulatory system</keyword>
<evidence type="ECO:0000313" key="14">
    <source>
        <dbReference type="EMBL" id="MFC4700424.1"/>
    </source>
</evidence>
<gene>
    <name evidence="14" type="ORF">ACFO4O_09665</name>
</gene>
<name>A0ABV9LX77_9ALTE</name>
<dbReference type="InterPro" id="IPR036890">
    <property type="entry name" value="HATPase_C_sf"/>
</dbReference>
<feature type="domain" description="HAMP" evidence="13">
    <location>
        <begin position="306"/>
        <end position="358"/>
    </location>
</feature>
<proteinExistence type="predicted"/>
<keyword evidence="10" id="KW-0812">Transmembrane</keyword>
<dbReference type="PROSITE" id="PS50109">
    <property type="entry name" value="HIS_KIN"/>
    <property type="match status" value="1"/>
</dbReference>